<dbReference type="GO" id="GO:0000027">
    <property type="term" value="P:ribosomal large subunit assembly"/>
    <property type="evidence" value="ECO:0007669"/>
    <property type="project" value="TreeGrafter"/>
</dbReference>
<dbReference type="GO" id="GO:0000055">
    <property type="term" value="P:ribosomal large subunit export from nucleus"/>
    <property type="evidence" value="ECO:0007669"/>
    <property type="project" value="TreeGrafter"/>
</dbReference>
<keyword evidence="5" id="KW-1185">Reference proteome</keyword>
<dbReference type="Gene3D" id="3.40.50.300">
    <property type="entry name" value="P-loop containing nucleotide triphosphate hydrolases"/>
    <property type="match status" value="1"/>
</dbReference>
<evidence type="ECO:0000259" key="3">
    <source>
        <dbReference type="Pfam" id="PF07728"/>
    </source>
</evidence>
<keyword evidence="2" id="KW-0067">ATP-binding</keyword>
<sequence>MRDLFRWAERYRRANFDDELIFESQRSTSKFYPSNHSKNGTIGVTLFDWDAFLAEQGYLLLAGRVRRPEEARVVAEVIEKVFRRPIDEEKLFDLTDHTSPSTRHLLEMVMDSSSLAKEQDSSNLDSVVWTRDARRLFVLIGTAIKYSEPVLIVGETGCGKTTMCQFFAALQKKRLFSVNCHQYSEAADFIGGLRPVRHVRDQSSKVVYSKDVKFNI</sequence>
<dbReference type="GO" id="GO:0005524">
    <property type="term" value="F:ATP binding"/>
    <property type="evidence" value="ECO:0007669"/>
    <property type="project" value="UniProtKB-KW"/>
</dbReference>
<feature type="domain" description="ATPase dynein-related AAA" evidence="3">
    <location>
        <begin position="149"/>
        <end position="196"/>
    </location>
</feature>
<dbReference type="Proteomes" id="UP000784294">
    <property type="component" value="Unassembled WGS sequence"/>
</dbReference>
<dbReference type="OrthoDB" id="422220at2759"/>
<evidence type="ECO:0000313" key="4">
    <source>
        <dbReference type="EMBL" id="VEL35659.1"/>
    </source>
</evidence>
<evidence type="ECO:0000313" key="5">
    <source>
        <dbReference type="Proteomes" id="UP000784294"/>
    </source>
</evidence>
<organism evidence="4 5">
    <name type="scientific">Protopolystoma xenopodis</name>
    <dbReference type="NCBI Taxonomy" id="117903"/>
    <lineage>
        <taxon>Eukaryota</taxon>
        <taxon>Metazoa</taxon>
        <taxon>Spiralia</taxon>
        <taxon>Lophotrochozoa</taxon>
        <taxon>Platyhelminthes</taxon>
        <taxon>Monogenea</taxon>
        <taxon>Polyopisthocotylea</taxon>
        <taxon>Polystomatidea</taxon>
        <taxon>Polystomatidae</taxon>
        <taxon>Protopolystoma</taxon>
    </lineage>
</organism>
<dbReference type="Pfam" id="PF07728">
    <property type="entry name" value="AAA_5"/>
    <property type="match status" value="1"/>
</dbReference>
<dbReference type="GO" id="GO:0005634">
    <property type="term" value="C:nucleus"/>
    <property type="evidence" value="ECO:0007669"/>
    <property type="project" value="TreeGrafter"/>
</dbReference>
<protein>
    <recommendedName>
        <fullName evidence="3">ATPase dynein-related AAA domain-containing protein</fullName>
    </recommendedName>
</protein>
<dbReference type="GO" id="GO:0030687">
    <property type="term" value="C:preribosome, large subunit precursor"/>
    <property type="evidence" value="ECO:0007669"/>
    <property type="project" value="TreeGrafter"/>
</dbReference>
<dbReference type="InterPro" id="IPR027417">
    <property type="entry name" value="P-loop_NTPase"/>
</dbReference>
<dbReference type="EMBL" id="CAAALY010250357">
    <property type="protein sequence ID" value="VEL35659.1"/>
    <property type="molecule type" value="Genomic_DNA"/>
</dbReference>
<dbReference type="GO" id="GO:0016887">
    <property type="term" value="F:ATP hydrolysis activity"/>
    <property type="evidence" value="ECO:0007669"/>
    <property type="project" value="InterPro"/>
</dbReference>
<proteinExistence type="predicted"/>
<accession>A0A448XFV7</accession>
<keyword evidence="1" id="KW-0547">Nucleotide-binding</keyword>
<dbReference type="SUPFAM" id="SSF52540">
    <property type="entry name" value="P-loop containing nucleoside triphosphate hydrolases"/>
    <property type="match status" value="1"/>
</dbReference>
<reference evidence="4" key="1">
    <citation type="submission" date="2018-11" db="EMBL/GenBank/DDBJ databases">
        <authorList>
            <consortium name="Pathogen Informatics"/>
        </authorList>
    </citation>
    <scope>NUCLEOTIDE SEQUENCE</scope>
</reference>
<evidence type="ECO:0000256" key="1">
    <source>
        <dbReference type="ARBA" id="ARBA00022741"/>
    </source>
</evidence>
<comment type="caution">
    <text evidence="4">The sequence shown here is derived from an EMBL/GenBank/DDBJ whole genome shotgun (WGS) entry which is preliminary data.</text>
</comment>
<dbReference type="PANTHER" id="PTHR48103">
    <property type="entry name" value="MIDASIN-RELATED"/>
    <property type="match status" value="1"/>
</dbReference>
<dbReference type="InterPro" id="IPR011704">
    <property type="entry name" value="ATPase_dyneun-rel_AAA"/>
</dbReference>
<evidence type="ECO:0000256" key="2">
    <source>
        <dbReference type="ARBA" id="ARBA00022840"/>
    </source>
</evidence>
<dbReference type="AlphaFoldDB" id="A0A448XFV7"/>
<gene>
    <name evidence="4" type="ORF">PXEA_LOCUS29099</name>
</gene>
<dbReference type="PANTHER" id="PTHR48103:SF2">
    <property type="entry name" value="MIDASIN"/>
    <property type="match status" value="1"/>
</dbReference>
<name>A0A448XFV7_9PLAT</name>